<comment type="pathway">
    <text evidence="3 12">Purine metabolism; IMP biosynthesis via de novo pathway; N(1)-(5-phospho-D-ribosyl)glycinamide from 5-phospho-alpha-D-ribose 1-diphosphate: step 2/2.</text>
</comment>
<reference evidence="15" key="1">
    <citation type="submission" date="2020-02" db="EMBL/GenBank/DDBJ databases">
        <authorList>
            <person name="Meier V. D."/>
        </authorList>
    </citation>
    <scope>NUCLEOTIDE SEQUENCE</scope>
    <source>
        <strain evidence="15">AVDCRST_MAG76</strain>
    </source>
</reference>
<proteinExistence type="inferred from homology"/>
<dbReference type="PROSITE" id="PS50975">
    <property type="entry name" value="ATP_GRASP"/>
    <property type="match status" value="1"/>
</dbReference>
<dbReference type="HAMAP" id="MF_00138">
    <property type="entry name" value="GARS"/>
    <property type="match status" value="1"/>
</dbReference>
<evidence type="ECO:0000256" key="8">
    <source>
        <dbReference type="ARBA" id="ARBA00022840"/>
    </source>
</evidence>
<feature type="domain" description="ATP-grasp" evidence="14">
    <location>
        <begin position="95"/>
        <end position="307"/>
    </location>
</feature>
<dbReference type="AlphaFoldDB" id="A0A6J4JGQ2"/>
<dbReference type="InterPro" id="IPR020560">
    <property type="entry name" value="PRibGlycinamide_synth_C-dom"/>
</dbReference>
<dbReference type="SUPFAM" id="SSF52440">
    <property type="entry name" value="PreATP-grasp domain"/>
    <property type="match status" value="1"/>
</dbReference>
<evidence type="ECO:0000256" key="4">
    <source>
        <dbReference type="ARBA" id="ARBA00013255"/>
    </source>
</evidence>
<dbReference type="Gene3D" id="3.90.600.10">
    <property type="entry name" value="Phosphoribosylglycinamide synthetase, C-terminal domain"/>
    <property type="match status" value="1"/>
</dbReference>
<dbReference type="InterPro" id="IPR020562">
    <property type="entry name" value="PRibGlycinamide_synth_N"/>
</dbReference>
<dbReference type="InterPro" id="IPR013815">
    <property type="entry name" value="ATP_grasp_subdomain_1"/>
</dbReference>
<keyword evidence="7 12" id="KW-0658">Purine biosynthesis</keyword>
<dbReference type="PANTHER" id="PTHR43472">
    <property type="entry name" value="PHOSPHORIBOSYLAMINE--GLYCINE LIGASE"/>
    <property type="match status" value="1"/>
</dbReference>
<dbReference type="PANTHER" id="PTHR43472:SF1">
    <property type="entry name" value="PHOSPHORIBOSYLAMINE--GLYCINE LIGASE, CHLOROPLASTIC"/>
    <property type="match status" value="1"/>
</dbReference>
<dbReference type="EC" id="6.3.4.13" evidence="4 12"/>
<dbReference type="InterPro" id="IPR037123">
    <property type="entry name" value="PRibGlycinamide_synth_C_sf"/>
</dbReference>
<keyword evidence="5 12" id="KW-0436">Ligase</keyword>
<organism evidence="15">
    <name type="scientific">uncultured Acidimicrobiales bacterium</name>
    <dbReference type="NCBI Taxonomy" id="310071"/>
    <lineage>
        <taxon>Bacteria</taxon>
        <taxon>Bacillati</taxon>
        <taxon>Actinomycetota</taxon>
        <taxon>Acidimicrobiia</taxon>
        <taxon>Acidimicrobiales</taxon>
        <taxon>environmental samples</taxon>
    </lineage>
</organism>
<evidence type="ECO:0000256" key="10">
    <source>
        <dbReference type="ARBA" id="ARBA00042242"/>
    </source>
</evidence>
<comment type="catalytic activity">
    <reaction evidence="12">
        <text>5-phospho-beta-D-ribosylamine + glycine + ATP = N(1)-(5-phospho-beta-D-ribosyl)glycinamide + ADP + phosphate + H(+)</text>
        <dbReference type="Rhea" id="RHEA:17453"/>
        <dbReference type="ChEBI" id="CHEBI:15378"/>
        <dbReference type="ChEBI" id="CHEBI:30616"/>
        <dbReference type="ChEBI" id="CHEBI:43474"/>
        <dbReference type="ChEBI" id="CHEBI:57305"/>
        <dbReference type="ChEBI" id="CHEBI:58681"/>
        <dbReference type="ChEBI" id="CHEBI:143788"/>
        <dbReference type="ChEBI" id="CHEBI:456216"/>
        <dbReference type="EC" id="6.3.4.13"/>
    </reaction>
</comment>
<dbReference type="InterPro" id="IPR016185">
    <property type="entry name" value="PreATP-grasp_dom_sf"/>
</dbReference>
<dbReference type="GO" id="GO:0005524">
    <property type="term" value="F:ATP binding"/>
    <property type="evidence" value="ECO:0007669"/>
    <property type="project" value="UniProtKB-UniRule"/>
</dbReference>
<dbReference type="InterPro" id="IPR020561">
    <property type="entry name" value="PRibGlycinamid_synth_ATP-grasp"/>
</dbReference>
<accession>A0A6J4JGQ2</accession>
<evidence type="ECO:0000259" key="14">
    <source>
        <dbReference type="PROSITE" id="PS50975"/>
    </source>
</evidence>
<evidence type="ECO:0000256" key="2">
    <source>
        <dbReference type="ARBA" id="ARBA00001946"/>
    </source>
</evidence>
<dbReference type="InterPro" id="IPR020559">
    <property type="entry name" value="PRibGlycinamide_synth_CS"/>
</dbReference>
<dbReference type="GO" id="GO:0009113">
    <property type="term" value="P:purine nucleobase biosynthetic process"/>
    <property type="evidence" value="ECO:0007669"/>
    <property type="project" value="InterPro"/>
</dbReference>
<name>A0A6J4JGQ2_9ACTN</name>
<evidence type="ECO:0000313" key="15">
    <source>
        <dbReference type="EMBL" id="CAA9275898.1"/>
    </source>
</evidence>
<gene>
    <name evidence="12" type="primary">purD</name>
    <name evidence="15" type="ORF">AVDCRST_MAG76-3635</name>
</gene>
<dbReference type="Pfam" id="PF02844">
    <property type="entry name" value="GARS_N"/>
    <property type="match status" value="1"/>
</dbReference>
<comment type="cofactor">
    <cofactor evidence="2">
        <name>Mg(2+)</name>
        <dbReference type="ChEBI" id="CHEBI:18420"/>
    </cofactor>
</comment>
<evidence type="ECO:0000256" key="7">
    <source>
        <dbReference type="ARBA" id="ARBA00022755"/>
    </source>
</evidence>
<dbReference type="Gene3D" id="3.30.470.20">
    <property type="entry name" value="ATP-grasp fold, B domain"/>
    <property type="match status" value="1"/>
</dbReference>
<evidence type="ECO:0000256" key="5">
    <source>
        <dbReference type="ARBA" id="ARBA00022598"/>
    </source>
</evidence>
<comment type="similarity">
    <text evidence="9 12">Belongs to the GARS family.</text>
</comment>
<dbReference type="SMART" id="SM01209">
    <property type="entry name" value="GARS_A"/>
    <property type="match status" value="1"/>
</dbReference>
<protein>
    <recommendedName>
        <fullName evidence="4 12">Phosphoribosylamine--glycine ligase</fullName>
        <ecNumber evidence="4 12">6.3.4.13</ecNumber>
    </recommendedName>
    <alternativeName>
        <fullName evidence="12">GARS</fullName>
    </alternativeName>
    <alternativeName>
        <fullName evidence="10 12">Glycinamide ribonucleotide synthetase</fullName>
    </alternativeName>
    <alternativeName>
        <fullName evidence="11 12">Phosphoribosylglycinamide synthetase</fullName>
    </alternativeName>
</protein>
<comment type="cofactor">
    <cofactor evidence="1">
        <name>Mn(2+)</name>
        <dbReference type="ChEBI" id="CHEBI:29035"/>
    </cofactor>
</comment>
<dbReference type="NCBIfam" id="TIGR00877">
    <property type="entry name" value="purD"/>
    <property type="match status" value="1"/>
</dbReference>
<dbReference type="SUPFAM" id="SSF56059">
    <property type="entry name" value="Glutathione synthetase ATP-binding domain-like"/>
    <property type="match status" value="1"/>
</dbReference>
<evidence type="ECO:0000256" key="12">
    <source>
        <dbReference type="HAMAP-Rule" id="MF_00138"/>
    </source>
</evidence>
<dbReference type="InterPro" id="IPR000115">
    <property type="entry name" value="PRibGlycinamide_synth"/>
</dbReference>
<keyword evidence="8 13" id="KW-0067">ATP-binding</keyword>
<dbReference type="InterPro" id="IPR011761">
    <property type="entry name" value="ATP-grasp"/>
</dbReference>
<evidence type="ECO:0000256" key="3">
    <source>
        <dbReference type="ARBA" id="ARBA00005174"/>
    </source>
</evidence>
<dbReference type="Gene3D" id="3.40.50.20">
    <property type="match status" value="1"/>
</dbReference>
<dbReference type="SUPFAM" id="SSF51246">
    <property type="entry name" value="Rudiment single hybrid motif"/>
    <property type="match status" value="1"/>
</dbReference>
<dbReference type="InterPro" id="IPR011054">
    <property type="entry name" value="Rudment_hybrid_motif"/>
</dbReference>
<dbReference type="EMBL" id="CADCSZ010000217">
    <property type="protein sequence ID" value="CAA9275898.1"/>
    <property type="molecule type" value="Genomic_DNA"/>
</dbReference>
<dbReference type="Gene3D" id="3.30.1490.20">
    <property type="entry name" value="ATP-grasp fold, A domain"/>
    <property type="match status" value="1"/>
</dbReference>
<dbReference type="GO" id="GO:0046872">
    <property type="term" value="F:metal ion binding"/>
    <property type="evidence" value="ECO:0007669"/>
    <property type="project" value="InterPro"/>
</dbReference>
<dbReference type="GO" id="GO:0006189">
    <property type="term" value="P:'de novo' IMP biosynthetic process"/>
    <property type="evidence" value="ECO:0007669"/>
    <property type="project" value="UniProtKB-UniRule"/>
</dbReference>
<evidence type="ECO:0000256" key="11">
    <source>
        <dbReference type="ARBA" id="ARBA00042864"/>
    </source>
</evidence>
<keyword evidence="6 13" id="KW-0547">Nucleotide-binding</keyword>
<dbReference type="PROSITE" id="PS00184">
    <property type="entry name" value="GARS"/>
    <property type="match status" value="1"/>
</dbReference>
<evidence type="ECO:0000256" key="9">
    <source>
        <dbReference type="ARBA" id="ARBA00038345"/>
    </source>
</evidence>
<dbReference type="SMART" id="SM01210">
    <property type="entry name" value="GARS_C"/>
    <property type="match status" value="1"/>
</dbReference>
<dbReference type="Pfam" id="PF02843">
    <property type="entry name" value="GARS_C"/>
    <property type="match status" value="1"/>
</dbReference>
<sequence>MKVVVVGSGGREHALAWALGRAADVVVVPGNAGMAHAGVACAPTFAAAGAADLVVVGPEQPLVEGLADRLRSVGTAVFGPGAAGARLEGSKAHLKEVMGRACVPTADSRAFSAGEEAAAETFLRSMAGPWVVKTDGLAAGKGVLVADDVDDAVADVQAKLSGASFGVAGQRVVIEEGLTGPEVSVLAVCDGRAADDAVVVLPVSRDHKRVGDGDTGPNTGGMGAFSPVGGLPANLLDQVLETMVLPTLHTLVADGVDYRGVLYAGIMLTPDGPKLLEYNVRFGDPEAQVVLPRLEGDFAALLASAAAGRVDSTAVAISPEACVGIVLAAPGYPTAPVTGGTISGLEEAGPLVFSAGVAERDGRLVTAGGRVLCVAALGPDGPAARRAAYDAADQISFEGGLLRREDIAATA</sequence>
<evidence type="ECO:0000256" key="6">
    <source>
        <dbReference type="ARBA" id="ARBA00022741"/>
    </source>
</evidence>
<evidence type="ECO:0000256" key="13">
    <source>
        <dbReference type="PROSITE-ProRule" id="PRU00409"/>
    </source>
</evidence>
<dbReference type="UniPathway" id="UPA00074">
    <property type="reaction ID" value="UER00125"/>
</dbReference>
<dbReference type="Pfam" id="PF01071">
    <property type="entry name" value="GARS_A"/>
    <property type="match status" value="1"/>
</dbReference>
<dbReference type="GO" id="GO:0004637">
    <property type="term" value="F:phosphoribosylamine-glycine ligase activity"/>
    <property type="evidence" value="ECO:0007669"/>
    <property type="project" value="UniProtKB-UniRule"/>
</dbReference>
<evidence type="ECO:0000256" key="1">
    <source>
        <dbReference type="ARBA" id="ARBA00001936"/>
    </source>
</evidence>